<reference evidence="2 3" key="1">
    <citation type="journal article" date="2017" name="Int. J. Syst. Evol. Microbiol.">
        <title>Rouxiella badensis sp. nov. and Rouxiella silvae sp. nov. isolated from peat bog soil in Germany and emendation of the genus description.</title>
        <authorList>
            <person name="Le Fleche-Mateos A."/>
            <person name="Kugler J.H."/>
            <person name="Hansen S.H."/>
            <person name="Syldatk C."/>
            <person name="Hausmann R."/>
            <person name="Lomprez F."/>
            <person name="Vandenbogaert M."/>
            <person name="Manuguerra J.C."/>
            <person name="Grimont P.A."/>
        </authorList>
    </citation>
    <scope>NUCLEOTIDE SEQUENCE [LARGE SCALE GENOMIC DNA]</scope>
    <source>
        <strain evidence="2 3">213</strain>
    </source>
</reference>
<dbReference type="Proteomes" id="UP000192722">
    <property type="component" value="Unassembled WGS sequence"/>
</dbReference>
<name>A0ABX3TTR4_9GAMM</name>
<dbReference type="EMBL" id="MRWD01000108">
    <property type="protein sequence ID" value="ORJ18607.1"/>
    <property type="molecule type" value="Genomic_DNA"/>
</dbReference>
<evidence type="ECO:0000313" key="2">
    <source>
        <dbReference type="EMBL" id="ORJ18607.1"/>
    </source>
</evidence>
<keyword evidence="3" id="KW-1185">Reference proteome</keyword>
<feature type="transmembrane region" description="Helical" evidence="1">
    <location>
        <begin position="53"/>
        <end position="71"/>
    </location>
</feature>
<organism evidence="2 3">
    <name type="scientific">Rouxiella silvae</name>
    <dbReference type="NCBI Taxonomy" id="1646373"/>
    <lineage>
        <taxon>Bacteria</taxon>
        <taxon>Pseudomonadati</taxon>
        <taxon>Pseudomonadota</taxon>
        <taxon>Gammaproteobacteria</taxon>
        <taxon>Enterobacterales</taxon>
        <taxon>Yersiniaceae</taxon>
        <taxon>Rouxiella</taxon>
    </lineage>
</organism>
<sequence length="109" mass="12408">MSLKRPKFQGTITALLSLSIILLIMLAIAHLGIQYPAELTSLKKWIGINRSGFLLWRATLYLTLIWGLWKVWHSPNFKAKPVLLRMSATSLLFIVICEYVLLANTRLLA</sequence>
<keyword evidence="1" id="KW-1133">Transmembrane helix</keyword>
<gene>
    <name evidence="2" type="ORF">BS639_24385</name>
</gene>
<accession>A0ABX3TTR4</accession>
<keyword evidence="1" id="KW-0812">Transmembrane</keyword>
<keyword evidence="1" id="KW-0472">Membrane</keyword>
<evidence type="ECO:0000256" key="1">
    <source>
        <dbReference type="SAM" id="Phobius"/>
    </source>
</evidence>
<feature type="transmembrane region" description="Helical" evidence="1">
    <location>
        <begin position="12"/>
        <end position="33"/>
    </location>
</feature>
<feature type="transmembrane region" description="Helical" evidence="1">
    <location>
        <begin position="83"/>
        <end position="102"/>
    </location>
</feature>
<protein>
    <submittedName>
        <fullName evidence="2">Uncharacterized protein</fullName>
    </submittedName>
</protein>
<proteinExistence type="predicted"/>
<comment type="caution">
    <text evidence="2">The sequence shown here is derived from an EMBL/GenBank/DDBJ whole genome shotgun (WGS) entry which is preliminary data.</text>
</comment>
<evidence type="ECO:0000313" key="3">
    <source>
        <dbReference type="Proteomes" id="UP000192722"/>
    </source>
</evidence>